<evidence type="ECO:0000313" key="1">
    <source>
        <dbReference type="EMBL" id="JAH76651.1"/>
    </source>
</evidence>
<sequence length="34" mass="3710">MLLTSTGSVMAQTLCTENRKGYSVIICIPSSLYE</sequence>
<dbReference type="EMBL" id="GBXM01031926">
    <property type="protein sequence ID" value="JAH76651.1"/>
    <property type="molecule type" value="Transcribed_RNA"/>
</dbReference>
<protein>
    <submittedName>
        <fullName evidence="1">Uncharacterized protein</fullName>
    </submittedName>
</protein>
<proteinExistence type="predicted"/>
<name>A0A0E9VF57_ANGAN</name>
<organism evidence="1">
    <name type="scientific">Anguilla anguilla</name>
    <name type="common">European freshwater eel</name>
    <name type="synonym">Muraena anguilla</name>
    <dbReference type="NCBI Taxonomy" id="7936"/>
    <lineage>
        <taxon>Eukaryota</taxon>
        <taxon>Metazoa</taxon>
        <taxon>Chordata</taxon>
        <taxon>Craniata</taxon>
        <taxon>Vertebrata</taxon>
        <taxon>Euteleostomi</taxon>
        <taxon>Actinopterygii</taxon>
        <taxon>Neopterygii</taxon>
        <taxon>Teleostei</taxon>
        <taxon>Anguilliformes</taxon>
        <taxon>Anguillidae</taxon>
        <taxon>Anguilla</taxon>
    </lineage>
</organism>
<accession>A0A0E9VF57</accession>
<dbReference type="AlphaFoldDB" id="A0A0E9VF57"/>
<reference evidence="1" key="2">
    <citation type="journal article" date="2015" name="Fish Shellfish Immunol.">
        <title>Early steps in the European eel (Anguilla anguilla)-Vibrio vulnificus interaction in the gills: Role of the RtxA13 toxin.</title>
        <authorList>
            <person name="Callol A."/>
            <person name="Pajuelo D."/>
            <person name="Ebbesson L."/>
            <person name="Teles M."/>
            <person name="MacKenzie S."/>
            <person name="Amaro C."/>
        </authorList>
    </citation>
    <scope>NUCLEOTIDE SEQUENCE</scope>
</reference>
<reference evidence="1" key="1">
    <citation type="submission" date="2014-11" db="EMBL/GenBank/DDBJ databases">
        <authorList>
            <person name="Amaro Gonzalez C."/>
        </authorList>
    </citation>
    <scope>NUCLEOTIDE SEQUENCE</scope>
</reference>